<organism evidence="2 3">
    <name type="scientific">Armillaria ostoyae</name>
    <name type="common">Armillaria root rot fungus</name>
    <dbReference type="NCBI Taxonomy" id="47428"/>
    <lineage>
        <taxon>Eukaryota</taxon>
        <taxon>Fungi</taxon>
        <taxon>Dikarya</taxon>
        <taxon>Basidiomycota</taxon>
        <taxon>Agaricomycotina</taxon>
        <taxon>Agaricomycetes</taxon>
        <taxon>Agaricomycetidae</taxon>
        <taxon>Agaricales</taxon>
        <taxon>Marasmiineae</taxon>
        <taxon>Physalacriaceae</taxon>
        <taxon>Armillaria</taxon>
    </lineage>
</organism>
<accession>A0A284S0W5</accession>
<evidence type="ECO:0000313" key="2">
    <source>
        <dbReference type="EMBL" id="SJL14652.1"/>
    </source>
</evidence>
<dbReference type="Gene3D" id="3.10.10.10">
    <property type="entry name" value="HIV Type 1 Reverse Transcriptase, subunit A, domain 1"/>
    <property type="match status" value="1"/>
</dbReference>
<dbReference type="OMA" id="MPENEIL"/>
<dbReference type="SUPFAM" id="SSF56672">
    <property type="entry name" value="DNA/RNA polymerases"/>
    <property type="match status" value="1"/>
</dbReference>
<protein>
    <recommendedName>
        <fullName evidence="4">Reverse transcriptase domain-containing protein</fullName>
    </recommendedName>
</protein>
<dbReference type="InterPro" id="IPR043502">
    <property type="entry name" value="DNA/RNA_pol_sf"/>
</dbReference>
<feature type="region of interest" description="Disordered" evidence="1">
    <location>
        <begin position="72"/>
        <end position="92"/>
    </location>
</feature>
<reference evidence="3" key="1">
    <citation type="journal article" date="2017" name="Nat. Ecol. Evol.">
        <title>Genome expansion and lineage-specific genetic innovations in the forest pathogenic fungi Armillaria.</title>
        <authorList>
            <person name="Sipos G."/>
            <person name="Prasanna A.N."/>
            <person name="Walter M.C."/>
            <person name="O'Connor E."/>
            <person name="Balint B."/>
            <person name="Krizsan K."/>
            <person name="Kiss B."/>
            <person name="Hess J."/>
            <person name="Varga T."/>
            <person name="Slot J."/>
            <person name="Riley R."/>
            <person name="Boka B."/>
            <person name="Rigling D."/>
            <person name="Barry K."/>
            <person name="Lee J."/>
            <person name="Mihaltcheva S."/>
            <person name="LaButti K."/>
            <person name="Lipzen A."/>
            <person name="Waldron R."/>
            <person name="Moloney N.M."/>
            <person name="Sperisen C."/>
            <person name="Kredics L."/>
            <person name="Vagvoelgyi C."/>
            <person name="Patrignani A."/>
            <person name="Fitzpatrick D."/>
            <person name="Nagy I."/>
            <person name="Doyle S."/>
            <person name="Anderson J.B."/>
            <person name="Grigoriev I.V."/>
            <person name="Gueldener U."/>
            <person name="Muensterkoetter M."/>
            <person name="Nagy L.G."/>
        </authorList>
    </citation>
    <scope>NUCLEOTIDE SEQUENCE [LARGE SCALE GENOMIC DNA]</scope>
    <source>
        <strain evidence="3">C18/9</strain>
    </source>
</reference>
<keyword evidence="3" id="KW-1185">Reference proteome</keyword>
<dbReference type="PANTHER" id="PTHR24559:SF444">
    <property type="entry name" value="REVERSE TRANSCRIPTASE DOMAIN-CONTAINING PROTEIN"/>
    <property type="match status" value="1"/>
</dbReference>
<dbReference type="EMBL" id="FUEG01000024">
    <property type="protein sequence ID" value="SJL14652.1"/>
    <property type="molecule type" value="Genomic_DNA"/>
</dbReference>
<dbReference type="Proteomes" id="UP000219338">
    <property type="component" value="Unassembled WGS sequence"/>
</dbReference>
<sequence length="278" mass="31207">MPNVLIDSTNPIILIVNTSFIPKMIKKGEVLGMIKEANKFFDEAGSQDHREAMSKTASLIKKVVTMSQHVWETAGDSQKQEEEGDPKTDQYGPKMAAMPENEILSSTDIKSLLDIGDLPPELEEEAWGILKHHVRAFGFDGRLGNYPAEIKIPTKEGTQPISLPMYVSLLAKREVIDQQTETWFKKGIIEPSKSLWGAPIVIVYRNGKLRFCIDYRKLNAITILDEFPIPRQADILAALSGSQALSSLDALAEFMQLKLHEDNIEKTAFHSHRGLFQF</sequence>
<evidence type="ECO:0000256" key="1">
    <source>
        <dbReference type="SAM" id="MobiDB-lite"/>
    </source>
</evidence>
<dbReference type="InterPro" id="IPR053134">
    <property type="entry name" value="RNA-dir_DNA_polymerase"/>
</dbReference>
<evidence type="ECO:0008006" key="4">
    <source>
        <dbReference type="Google" id="ProtNLM"/>
    </source>
</evidence>
<feature type="compositionally biased region" description="Basic and acidic residues" evidence="1">
    <location>
        <begin position="78"/>
        <end position="88"/>
    </location>
</feature>
<dbReference type="AlphaFoldDB" id="A0A284S0W5"/>
<dbReference type="STRING" id="47428.A0A284S0W5"/>
<proteinExistence type="predicted"/>
<dbReference type="OrthoDB" id="6776860at2759"/>
<dbReference type="CDD" id="cd01647">
    <property type="entry name" value="RT_LTR"/>
    <property type="match status" value="1"/>
</dbReference>
<gene>
    <name evidence="2" type="ORF">ARMOST_18117</name>
</gene>
<name>A0A284S0W5_ARMOS</name>
<evidence type="ECO:0000313" key="3">
    <source>
        <dbReference type="Proteomes" id="UP000219338"/>
    </source>
</evidence>
<dbReference type="PANTHER" id="PTHR24559">
    <property type="entry name" value="TRANSPOSON TY3-I GAG-POL POLYPROTEIN"/>
    <property type="match status" value="1"/>
</dbReference>